<evidence type="ECO:0000256" key="3">
    <source>
        <dbReference type="ARBA" id="ARBA00023274"/>
    </source>
</evidence>
<dbReference type="GO" id="GO:0006412">
    <property type="term" value="P:translation"/>
    <property type="evidence" value="ECO:0007669"/>
    <property type="project" value="InterPro"/>
</dbReference>
<dbReference type="NCBIfam" id="NF001109">
    <property type="entry name" value="PRK00136.1"/>
    <property type="match status" value="1"/>
</dbReference>
<dbReference type="Pfam" id="PF00410">
    <property type="entry name" value="Ribosomal_S8"/>
    <property type="match status" value="1"/>
</dbReference>
<evidence type="ECO:0000256" key="2">
    <source>
        <dbReference type="ARBA" id="ARBA00022980"/>
    </source>
</evidence>
<keyword evidence="3" id="KW-0687">Ribonucleoprotein</keyword>
<dbReference type="GO" id="GO:0005737">
    <property type="term" value="C:cytoplasm"/>
    <property type="evidence" value="ECO:0007669"/>
    <property type="project" value="UniProtKB-ARBA"/>
</dbReference>
<sequence length="104" mass="11828">SSNLKKRICLILKQEHFIRDFILVADNKQGMLRIFLSYDHNREPVIEGITRISRPGRRVYTSAKDLPRVRGGMGIAILTTSKGVISDKIARRLNVGGEVLCHIW</sequence>
<comment type="similarity">
    <text evidence="1">Belongs to the universal ribosomal protein uS8 family.</text>
</comment>
<dbReference type="AlphaFoldDB" id="X1JQB0"/>
<comment type="caution">
    <text evidence="4">The sequence shown here is derived from an EMBL/GenBank/DDBJ whole genome shotgun (WGS) entry which is preliminary data.</text>
</comment>
<dbReference type="FunFam" id="3.30.1490.10:FF:000001">
    <property type="entry name" value="30S ribosomal protein S8"/>
    <property type="match status" value="1"/>
</dbReference>
<dbReference type="Gene3D" id="3.30.1490.10">
    <property type="match status" value="1"/>
</dbReference>
<protein>
    <recommendedName>
        <fullName evidence="5">30S ribosomal protein S8</fullName>
    </recommendedName>
</protein>
<dbReference type="Gene3D" id="3.30.1370.30">
    <property type="match status" value="1"/>
</dbReference>
<dbReference type="EMBL" id="BARU01043651">
    <property type="protein sequence ID" value="GAH83620.1"/>
    <property type="molecule type" value="Genomic_DNA"/>
</dbReference>
<dbReference type="PROSITE" id="PS00053">
    <property type="entry name" value="RIBOSOMAL_S8"/>
    <property type="match status" value="1"/>
</dbReference>
<evidence type="ECO:0008006" key="5">
    <source>
        <dbReference type="Google" id="ProtNLM"/>
    </source>
</evidence>
<dbReference type="PANTHER" id="PTHR11758">
    <property type="entry name" value="40S RIBOSOMAL PROTEIN S15A"/>
    <property type="match status" value="1"/>
</dbReference>
<feature type="non-terminal residue" evidence="4">
    <location>
        <position position="1"/>
    </location>
</feature>
<dbReference type="InterPro" id="IPR047863">
    <property type="entry name" value="Ribosomal_uS8_CS"/>
</dbReference>
<dbReference type="GO" id="GO:1990904">
    <property type="term" value="C:ribonucleoprotein complex"/>
    <property type="evidence" value="ECO:0007669"/>
    <property type="project" value="UniProtKB-KW"/>
</dbReference>
<dbReference type="GO" id="GO:0005840">
    <property type="term" value="C:ribosome"/>
    <property type="evidence" value="ECO:0007669"/>
    <property type="project" value="UniProtKB-KW"/>
</dbReference>
<organism evidence="4">
    <name type="scientific">marine sediment metagenome</name>
    <dbReference type="NCBI Taxonomy" id="412755"/>
    <lineage>
        <taxon>unclassified sequences</taxon>
        <taxon>metagenomes</taxon>
        <taxon>ecological metagenomes</taxon>
    </lineage>
</organism>
<reference evidence="4" key="1">
    <citation type="journal article" date="2014" name="Front. Microbiol.">
        <title>High frequency of phylogenetically diverse reductive dehalogenase-homologous genes in deep subseafloor sedimentary metagenomes.</title>
        <authorList>
            <person name="Kawai M."/>
            <person name="Futagami T."/>
            <person name="Toyoda A."/>
            <person name="Takaki Y."/>
            <person name="Nishi S."/>
            <person name="Hori S."/>
            <person name="Arai W."/>
            <person name="Tsubouchi T."/>
            <person name="Morono Y."/>
            <person name="Uchiyama I."/>
            <person name="Ito T."/>
            <person name="Fujiyama A."/>
            <person name="Inagaki F."/>
            <person name="Takami H."/>
        </authorList>
    </citation>
    <scope>NUCLEOTIDE SEQUENCE</scope>
    <source>
        <strain evidence="4">Expedition CK06-06</strain>
    </source>
</reference>
<proteinExistence type="inferred from homology"/>
<dbReference type="InterPro" id="IPR035987">
    <property type="entry name" value="Ribosomal_uS8_sf"/>
</dbReference>
<dbReference type="GO" id="GO:0003735">
    <property type="term" value="F:structural constituent of ribosome"/>
    <property type="evidence" value="ECO:0007669"/>
    <property type="project" value="InterPro"/>
</dbReference>
<evidence type="ECO:0000313" key="4">
    <source>
        <dbReference type="EMBL" id="GAH83620.1"/>
    </source>
</evidence>
<name>X1JQB0_9ZZZZ</name>
<evidence type="ECO:0000256" key="1">
    <source>
        <dbReference type="ARBA" id="ARBA00006471"/>
    </source>
</evidence>
<dbReference type="SUPFAM" id="SSF56047">
    <property type="entry name" value="Ribosomal protein S8"/>
    <property type="match status" value="1"/>
</dbReference>
<gene>
    <name evidence="4" type="ORF">S03H2_66789</name>
</gene>
<accession>X1JQB0</accession>
<dbReference type="InterPro" id="IPR000630">
    <property type="entry name" value="Ribosomal_uS8"/>
</dbReference>
<keyword evidence="2" id="KW-0689">Ribosomal protein</keyword>